<organism evidence="4 5">
    <name type="scientific">Solimonas aquatica</name>
    <dbReference type="NCBI Taxonomy" id="489703"/>
    <lineage>
        <taxon>Bacteria</taxon>
        <taxon>Pseudomonadati</taxon>
        <taxon>Pseudomonadota</taxon>
        <taxon>Gammaproteobacteria</taxon>
        <taxon>Nevskiales</taxon>
        <taxon>Nevskiaceae</taxon>
        <taxon>Solimonas</taxon>
    </lineage>
</organism>
<feature type="domain" description="AsmA" evidence="3">
    <location>
        <begin position="360"/>
        <end position="634"/>
    </location>
</feature>
<dbReference type="PANTHER" id="PTHR30441:SF4">
    <property type="entry name" value="PROTEIN ASMA"/>
    <property type="match status" value="1"/>
</dbReference>
<evidence type="ECO:0000313" key="4">
    <source>
        <dbReference type="EMBL" id="SEQ50434.1"/>
    </source>
</evidence>
<evidence type="ECO:0000256" key="1">
    <source>
        <dbReference type="SAM" id="MobiDB-lite"/>
    </source>
</evidence>
<name>A0A1H9GK79_9GAMM</name>
<feature type="compositionally biased region" description="Basic and acidic residues" evidence="1">
    <location>
        <begin position="136"/>
        <end position="147"/>
    </location>
</feature>
<dbReference type="STRING" id="489703.SAMN04488038_107103"/>
<keyword evidence="2" id="KW-0472">Membrane</keyword>
<dbReference type="Proteomes" id="UP000199233">
    <property type="component" value="Unassembled WGS sequence"/>
</dbReference>
<accession>A0A1H9GK79</accession>
<dbReference type="InterPro" id="IPR052894">
    <property type="entry name" value="AsmA-related"/>
</dbReference>
<gene>
    <name evidence="4" type="ORF">SAMN04488038_107103</name>
</gene>
<dbReference type="InterPro" id="IPR007844">
    <property type="entry name" value="AsmA"/>
</dbReference>
<feature type="compositionally biased region" description="Low complexity" evidence="1">
    <location>
        <begin position="746"/>
        <end position="762"/>
    </location>
</feature>
<dbReference type="EMBL" id="FOFS01000007">
    <property type="protein sequence ID" value="SEQ50434.1"/>
    <property type="molecule type" value="Genomic_DNA"/>
</dbReference>
<reference evidence="4 5" key="1">
    <citation type="submission" date="2016-10" db="EMBL/GenBank/DDBJ databases">
        <authorList>
            <person name="de Groot N.N."/>
        </authorList>
    </citation>
    <scope>NUCLEOTIDE SEQUENCE [LARGE SCALE GENOMIC DNA]</scope>
    <source>
        <strain evidence="4 5">DSM 25927</strain>
    </source>
</reference>
<feature type="transmembrane region" description="Helical" evidence="2">
    <location>
        <begin position="7"/>
        <end position="30"/>
    </location>
</feature>
<dbReference type="RefSeq" id="WP_093285401.1">
    <property type="nucleotide sequence ID" value="NZ_FOFS01000007.1"/>
</dbReference>
<feature type="domain" description="AsmA" evidence="3">
    <location>
        <begin position="1"/>
        <end position="278"/>
    </location>
</feature>
<proteinExistence type="predicted"/>
<evidence type="ECO:0000256" key="2">
    <source>
        <dbReference type="SAM" id="Phobius"/>
    </source>
</evidence>
<keyword evidence="2" id="KW-0812">Transmembrane</keyword>
<keyword evidence="5" id="KW-1185">Reference proteome</keyword>
<dbReference type="Pfam" id="PF05170">
    <property type="entry name" value="AsmA"/>
    <property type="match status" value="2"/>
</dbReference>
<dbReference type="GO" id="GO:0090313">
    <property type="term" value="P:regulation of protein targeting to membrane"/>
    <property type="evidence" value="ECO:0007669"/>
    <property type="project" value="TreeGrafter"/>
</dbReference>
<feature type="region of interest" description="Disordered" evidence="1">
    <location>
        <begin position="136"/>
        <end position="156"/>
    </location>
</feature>
<keyword evidence="2" id="KW-1133">Transmembrane helix</keyword>
<feature type="region of interest" description="Disordered" evidence="1">
    <location>
        <begin position="729"/>
        <end position="768"/>
    </location>
</feature>
<evidence type="ECO:0000313" key="5">
    <source>
        <dbReference type="Proteomes" id="UP000199233"/>
    </source>
</evidence>
<sequence>MARPLKIVLLVFGGLLALIIAALVAAVLMFNPNDYRQQIAAAVQKQTGRSLQLGEIGMKIFPWLNVSIRDARLGNAPGFGEQPFAEVKEVSVGVELLPLLRDRKVKASTVTLDGLHVNLARNAQGLSNWQDLLDRQKQEAEAEKPEENPEGGKTPTQIDIAGIKIRDAALVYDDQQAGKHYEVQKLKLDTGALDLKKPFDLDFAATLISRAPEAQVDVRLSGRMDGDFATQKLSSQNFKLTVKGKAAGYELDTQLGAQLAADLAGKIFNLQNLKLSLEAANPSLPGGKQTVQLRGDLAYNVPAGALRFAKAELQAGGLTLQTDLTGKNLSGEEPMLYGPVKIAPFSPRQLLESFGMKLQTTDEKALGTASLSANYVGSFKTASLRDLNLTLDQSKASGHLDITDFKTLALGFALNVDGIDADRYLPPKVEKPEVKNAPVDSATAKAARDATPLPTALLDKLNAEGTAQLGKLTIHKLKLSNIRLQLAGRGGNTKQQSISANLYGGSVKLNQRYTPGATPGFAWSGNLDGFQAAPFLLDLTGKDYVSGTAALSMDLSGRGKTLGAVRATLNGKLAAEARNGAVKGFNLGQILRKADAMLSGNMNYQEPATAPETDFSTISVSGSVNNGVLSSNDLNAASPLFRVGGEGSVDLARETIDYTVKPTVVNTATGQSGKALENLNGVMVPIRLTGNLFKPKYKIDVKQAVRQKATEKVREQIKEKREELKQKLGDQLNKFLFGKPKPQPGAPAESAPAPAAPESAPSQSPPTP</sequence>
<dbReference type="OrthoDB" id="9766390at2"/>
<evidence type="ECO:0000259" key="3">
    <source>
        <dbReference type="Pfam" id="PF05170"/>
    </source>
</evidence>
<protein>
    <submittedName>
        <fullName evidence="4">AsmA protein</fullName>
    </submittedName>
</protein>
<dbReference type="PANTHER" id="PTHR30441">
    <property type="entry name" value="DUF748 DOMAIN-CONTAINING PROTEIN"/>
    <property type="match status" value="1"/>
</dbReference>
<dbReference type="GO" id="GO:0005886">
    <property type="term" value="C:plasma membrane"/>
    <property type="evidence" value="ECO:0007669"/>
    <property type="project" value="TreeGrafter"/>
</dbReference>
<dbReference type="AlphaFoldDB" id="A0A1H9GK79"/>